<dbReference type="NCBIfam" id="TIGR01484">
    <property type="entry name" value="HAD-SF-IIB"/>
    <property type="match status" value="1"/>
</dbReference>
<dbReference type="InterPro" id="IPR036412">
    <property type="entry name" value="HAD-like_sf"/>
</dbReference>
<dbReference type="PANTHER" id="PTHR10000:SF8">
    <property type="entry name" value="HAD SUPERFAMILY HYDROLASE-LIKE, TYPE 3"/>
    <property type="match status" value="1"/>
</dbReference>
<dbReference type="GO" id="GO:0005829">
    <property type="term" value="C:cytosol"/>
    <property type="evidence" value="ECO:0007669"/>
    <property type="project" value="TreeGrafter"/>
</dbReference>
<dbReference type="RefSeq" id="WP_071655555.1">
    <property type="nucleotide sequence ID" value="NZ_MLCF01000021.1"/>
</dbReference>
<dbReference type="GO" id="GO:0000287">
    <property type="term" value="F:magnesium ion binding"/>
    <property type="evidence" value="ECO:0007669"/>
    <property type="project" value="TreeGrafter"/>
</dbReference>
<dbReference type="Gene3D" id="3.40.50.1000">
    <property type="entry name" value="HAD superfamily/HAD-like"/>
    <property type="match status" value="1"/>
</dbReference>
<dbReference type="Gene3D" id="3.30.1240.10">
    <property type="match status" value="1"/>
</dbReference>
<dbReference type="GO" id="GO:0016791">
    <property type="term" value="F:phosphatase activity"/>
    <property type="evidence" value="ECO:0007669"/>
    <property type="project" value="TreeGrafter"/>
</dbReference>
<dbReference type="Proteomes" id="UP000243342">
    <property type="component" value="Unassembled WGS sequence"/>
</dbReference>
<protein>
    <recommendedName>
        <fullName evidence="3">Hydrolase</fullName>
    </recommendedName>
</protein>
<accession>A0A1J7BII8</accession>
<reference evidence="1 2" key="1">
    <citation type="submission" date="2016-10" db="EMBL/GenBank/DDBJ databases">
        <title>Genome sequence of Streptomyces gilvigriseus MUSC 26.</title>
        <authorList>
            <person name="Lee L.-H."/>
            <person name="Ser H.-L."/>
        </authorList>
    </citation>
    <scope>NUCLEOTIDE SEQUENCE [LARGE SCALE GENOMIC DNA]</scope>
    <source>
        <strain evidence="1 2">MUSC 26</strain>
    </source>
</reference>
<dbReference type="OrthoDB" id="3180855at2"/>
<dbReference type="EMBL" id="MLCF01000021">
    <property type="protein sequence ID" value="OIV38475.1"/>
    <property type="molecule type" value="Genomic_DNA"/>
</dbReference>
<dbReference type="PANTHER" id="PTHR10000">
    <property type="entry name" value="PHOSPHOSERINE PHOSPHATASE"/>
    <property type="match status" value="1"/>
</dbReference>
<dbReference type="AlphaFoldDB" id="A0A1J7BII8"/>
<sequence length="298" mass="31303">MGDHGAVTTPPLPPVRLIATDLDGTLLNAQRTVSPRSRAALAAAERAGLRVVFVTGRPPRFMEVVGGCLGTHTVAICSNGALVFDLADGRVLSATPLEQEAASEVVKALRTAVPGVRFGIEFTHGFLHDPEYDLWAEDNGTVPGVLGAGPAEELVRETSPGRIVKIVAQQRPMDDGSGREPMEPDAFLRLGREVIGDWADVTRSSPLLEISAVGVSKAATLAGYAAEAGIAPEEVAAFGDMPNDLEMLAWAGRSYAMGNAHPAVLAATTRRCPPNTEDGVAQVVEELLASQGRERRGA</sequence>
<dbReference type="PROSITE" id="PS01228">
    <property type="entry name" value="COF_1"/>
    <property type="match status" value="1"/>
</dbReference>
<keyword evidence="2" id="KW-1185">Reference proteome</keyword>
<organism evidence="1 2">
    <name type="scientific">Mangrovactinospora gilvigrisea</name>
    <dbReference type="NCBI Taxonomy" id="1428644"/>
    <lineage>
        <taxon>Bacteria</taxon>
        <taxon>Bacillati</taxon>
        <taxon>Actinomycetota</taxon>
        <taxon>Actinomycetes</taxon>
        <taxon>Kitasatosporales</taxon>
        <taxon>Streptomycetaceae</taxon>
        <taxon>Mangrovactinospora</taxon>
    </lineage>
</organism>
<evidence type="ECO:0008006" key="3">
    <source>
        <dbReference type="Google" id="ProtNLM"/>
    </source>
</evidence>
<proteinExistence type="predicted"/>
<name>A0A1J7BII8_9ACTN</name>
<dbReference type="STRING" id="1428644.BIV57_05585"/>
<dbReference type="SUPFAM" id="SSF56784">
    <property type="entry name" value="HAD-like"/>
    <property type="match status" value="1"/>
</dbReference>
<evidence type="ECO:0000313" key="1">
    <source>
        <dbReference type="EMBL" id="OIV38475.1"/>
    </source>
</evidence>
<dbReference type="Pfam" id="PF08282">
    <property type="entry name" value="Hydrolase_3"/>
    <property type="match status" value="2"/>
</dbReference>
<comment type="caution">
    <text evidence="1">The sequence shown here is derived from an EMBL/GenBank/DDBJ whole genome shotgun (WGS) entry which is preliminary data.</text>
</comment>
<evidence type="ECO:0000313" key="2">
    <source>
        <dbReference type="Proteomes" id="UP000243342"/>
    </source>
</evidence>
<dbReference type="InterPro" id="IPR006379">
    <property type="entry name" value="HAD-SF_hydro_IIB"/>
</dbReference>
<gene>
    <name evidence="1" type="ORF">BIV57_05585</name>
</gene>
<dbReference type="InterPro" id="IPR023214">
    <property type="entry name" value="HAD_sf"/>
</dbReference>